<evidence type="ECO:0000256" key="10">
    <source>
        <dbReference type="ARBA" id="ARBA00022723"/>
    </source>
</evidence>
<feature type="compositionally biased region" description="Basic and acidic residues" evidence="18">
    <location>
        <begin position="364"/>
        <end position="379"/>
    </location>
</feature>
<dbReference type="SUPFAM" id="SSF81301">
    <property type="entry name" value="Nucleotidyltransferase"/>
    <property type="match status" value="1"/>
</dbReference>
<evidence type="ECO:0000256" key="5">
    <source>
        <dbReference type="ARBA" id="ARBA00016513"/>
    </source>
</evidence>
<evidence type="ECO:0000256" key="15">
    <source>
        <dbReference type="ARBA" id="ARBA00023242"/>
    </source>
</evidence>
<keyword evidence="21" id="KW-1185">Reference proteome</keyword>
<comment type="subcellular location">
    <subcellularLocation>
        <location evidence="2">Nucleus</location>
    </subcellularLocation>
</comment>
<dbReference type="SUPFAM" id="SSF52113">
    <property type="entry name" value="BRCT domain"/>
    <property type="match status" value="1"/>
</dbReference>
<dbReference type="SUPFAM" id="SSF47802">
    <property type="entry name" value="DNA polymerase beta, N-terminal domain-like"/>
    <property type="match status" value="1"/>
</dbReference>
<evidence type="ECO:0000313" key="20">
    <source>
        <dbReference type="EMBL" id="KAJ5546642.1"/>
    </source>
</evidence>
<dbReference type="GO" id="GO:0046872">
    <property type="term" value="F:metal ion binding"/>
    <property type="evidence" value="ECO:0007669"/>
    <property type="project" value="UniProtKB-KW"/>
</dbReference>
<dbReference type="EMBL" id="JAQIZZ010000003">
    <property type="protein sequence ID" value="KAJ5546642.1"/>
    <property type="molecule type" value="Genomic_DNA"/>
</dbReference>
<dbReference type="Gene3D" id="1.10.150.20">
    <property type="entry name" value="5' to 3' exonuclease, C-terminal subdomain"/>
    <property type="match status" value="1"/>
</dbReference>
<dbReference type="Gene3D" id="3.40.50.10190">
    <property type="entry name" value="BRCT domain"/>
    <property type="match status" value="1"/>
</dbReference>
<organism evidence="20 21">
    <name type="scientific">Penicillium frequentans</name>
    <dbReference type="NCBI Taxonomy" id="3151616"/>
    <lineage>
        <taxon>Eukaryota</taxon>
        <taxon>Fungi</taxon>
        <taxon>Dikarya</taxon>
        <taxon>Ascomycota</taxon>
        <taxon>Pezizomycotina</taxon>
        <taxon>Eurotiomycetes</taxon>
        <taxon>Eurotiomycetidae</taxon>
        <taxon>Eurotiales</taxon>
        <taxon>Aspergillaceae</taxon>
        <taxon>Penicillium</taxon>
    </lineage>
</organism>
<evidence type="ECO:0000256" key="6">
    <source>
        <dbReference type="ARBA" id="ARBA00022634"/>
    </source>
</evidence>
<accession>A0AAD6GH39</accession>
<dbReference type="InterPro" id="IPR028207">
    <property type="entry name" value="DNA_pol_B_palm_palm"/>
</dbReference>
<dbReference type="InterPro" id="IPR043519">
    <property type="entry name" value="NT_sf"/>
</dbReference>
<proteinExistence type="inferred from homology"/>
<dbReference type="Gene3D" id="1.10.150.110">
    <property type="entry name" value="DNA polymerase beta, N-terminal domain-like"/>
    <property type="match status" value="1"/>
</dbReference>
<evidence type="ECO:0000256" key="12">
    <source>
        <dbReference type="ARBA" id="ARBA00022932"/>
    </source>
</evidence>
<dbReference type="InterPro" id="IPR029398">
    <property type="entry name" value="PolB_thumb"/>
</dbReference>
<evidence type="ECO:0000256" key="1">
    <source>
        <dbReference type="ARBA" id="ARBA00001936"/>
    </source>
</evidence>
<dbReference type="CDD" id="cd00141">
    <property type="entry name" value="NT_POLXc"/>
    <property type="match status" value="1"/>
</dbReference>
<evidence type="ECO:0000256" key="2">
    <source>
        <dbReference type="ARBA" id="ARBA00004123"/>
    </source>
</evidence>
<keyword evidence="6" id="KW-0237">DNA synthesis</keyword>
<sequence length="728" mass="81939">MEEQLSKRSFFAALESLDHLDDTEDEEEVDFLMRVAARRPSGIPIPTAASVSVSPGPPAPGILTRANTDPKPPPTDQFEIEETTGAKASGRTEQSRRVEQSNDPKVRSVQRHNTTGSMPDTKSRGPVSKKRKPNKNIKVVPEDQQIFKDLVFFFFPNNDVSPSRRLRIQRAQEYGAQWAQERLEKVTHIIVDKGLLHRDLLTHLKLDTFPENVIIVNEMYPSDCIRFSSVLSPSYGRFQVEGTPVAIENKTPAENKALGPTSSDSLPLKQPKRAQEQGQVSTQRSDEDSVPDVPPVSTTPPSGLVQDIVCDAEARERDALDVLIDETKAISHLPLDSFDSFDSFDSADEATDDADNESTASDSEGPRKSPEGPKVERTESWAKSFACMQKFDPEMRSNNPNSKTIEILQQMCDYYERTADHWRNFAYRKGINALRRQTEKIVTKEQARAISGIGERLAGKIEEIVLTNRLRQFDNTNHTAEDRILQEFLGIYGAGLPQASKWLAQGYRSLGDLLEKASLTTNQRIGVEHYHDFMQRIPRKEVEAHGVFVRKAVQSMDHDMQVIIAGSYRRGALDSGDIDCLITKPGASLDQIRSLMRDKVIPKLFEDGFLQVGLATSRRHDHDGSKWHGASTLPDSSIWRRIDLLFVPGAEFGAALLYFTGNDIFNRSMRLLARKKGLCLNQRGLYENVLHDAQRVKVNPGRLLESRDEHRIFSLLGVPWRPPEHRIC</sequence>
<dbReference type="FunFam" id="3.30.210.10:FF:000001">
    <property type="entry name" value="DNA polymerase lambda"/>
    <property type="match status" value="1"/>
</dbReference>
<protein>
    <recommendedName>
        <fullName evidence="5">DNA polymerase lambda</fullName>
        <ecNumber evidence="4">2.7.7.7</ecNumber>
    </recommendedName>
</protein>
<keyword evidence="9" id="KW-0235">DNA replication</keyword>
<evidence type="ECO:0000256" key="14">
    <source>
        <dbReference type="ARBA" id="ARBA00023239"/>
    </source>
</evidence>
<evidence type="ECO:0000256" key="16">
    <source>
        <dbReference type="ARBA" id="ARBA00049244"/>
    </source>
</evidence>
<dbReference type="GO" id="GO:0006303">
    <property type="term" value="P:double-strand break repair via nonhomologous end joining"/>
    <property type="evidence" value="ECO:0007669"/>
    <property type="project" value="TreeGrafter"/>
</dbReference>
<feature type="compositionally biased region" description="Polar residues" evidence="18">
    <location>
        <begin position="111"/>
        <end position="120"/>
    </location>
</feature>
<evidence type="ECO:0000256" key="13">
    <source>
        <dbReference type="ARBA" id="ARBA00023204"/>
    </source>
</evidence>
<dbReference type="AlphaFoldDB" id="A0AAD6GH39"/>
<dbReference type="InterPro" id="IPR001357">
    <property type="entry name" value="BRCT_dom"/>
</dbReference>
<dbReference type="InterPro" id="IPR036420">
    <property type="entry name" value="BRCT_dom_sf"/>
</dbReference>
<feature type="region of interest" description="Disordered" evidence="18">
    <location>
        <begin position="344"/>
        <end position="379"/>
    </location>
</feature>
<dbReference type="FunFam" id="1.10.150.20:FF:000010">
    <property type="entry name" value="DNA polymerase lambda"/>
    <property type="match status" value="1"/>
</dbReference>
<evidence type="ECO:0000256" key="4">
    <source>
        <dbReference type="ARBA" id="ARBA00012417"/>
    </source>
</evidence>
<dbReference type="PROSITE" id="PS50172">
    <property type="entry name" value="BRCT"/>
    <property type="match status" value="1"/>
</dbReference>
<keyword evidence="14" id="KW-0456">Lyase</keyword>
<comment type="cofactor">
    <cofactor evidence="1">
        <name>Mn(2+)</name>
        <dbReference type="ChEBI" id="CHEBI:29035"/>
    </cofactor>
</comment>
<dbReference type="GO" id="GO:0016829">
    <property type="term" value="F:lyase activity"/>
    <property type="evidence" value="ECO:0007669"/>
    <property type="project" value="UniProtKB-KW"/>
</dbReference>
<dbReference type="Pfam" id="PF14716">
    <property type="entry name" value="HHH_8"/>
    <property type="match status" value="1"/>
</dbReference>
<dbReference type="Gene3D" id="3.30.210.10">
    <property type="entry name" value="DNA polymerase, thumb domain"/>
    <property type="match status" value="1"/>
</dbReference>
<reference evidence="20 21" key="1">
    <citation type="journal article" date="2023" name="IMA Fungus">
        <title>Comparative genomic study of the Penicillium genus elucidates a diverse pangenome and 15 lateral gene transfer events.</title>
        <authorList>
            <person name="Petersen C."/>
            <person name="Sorensen T."/>
            <person name="Nielsen M.R."/>
            <person name="Sondergaard T.E."/>
            <person name="Sorensen J.L."/>
            <person name="Fitzpatrick D.A."/>
            <person name="Frisvad J.C."/>
            <person name="Nielsen K.L."/>
        </authorList>
    </citation>
    <scope>NUCLEOTIDE SEQUENCE [LARGE SCALE GENOMIC DNA]</scope>
    <source>
        <strain evidence="20 21">IBT 35679</strain>
    </source>
</reference>
<feature type="region of interest" description="Disordered" evidence="18">
    <location>
        <begin position="39"/>
        <end position="136"/>
    </location>
</feature>
<dbReference type="InterPro" id="IPR010996">
    <property type="entry name" value="HHH_MUS81"/>
</dbReference>
<comment type="similarity">
    <text evidence="3">Belongs to the DNA polymerase type-X family.</text>
</comment>
<evidence type="ECO:0000256" key="18">
    <source>
        <dbReference type="SAM" id="MobiDB-lite"/>
    </source>
</evidence>
<dbReference type="InterPro" id="IPR022312">
    <property type="entry name" value="DNA_pol_X"/>
</dbReference>
<dbReference type="Proteomes" id="UP001220324">
    <property type="component" value="Unassembled WGS sequence"/>
</dbReference>
<evidence type="ECO:0000259" key="19">
    <source>
        <dbReference type="PROSITE" id="PS50172"/>
    </source>
</evidence>
<dbReference type="InterPro" id="IPR018944">
    <property type="entry name" value="DNA_pol_lambd_fingers_domain"/>
</dbReference>
<feature type="active site" description="Nucleophile; Schiff-base intermediate with DNA; for 5'-dRP lyase activity" evidence="17">
    <location>
        <position position="460"/>
    </location>
</feature>
<dbReference type="PRINTS" id="PR00870">
    <property type="entry name" value="DNAPOLXBETA"/>
</dbReference>
<dbReference type="Gene3D" id="3.30.460.10">
    <property type="entry name" value="Beta Polymerase, domain 2"/>
    <property type="match status" value="1"/>
</dbReference>
<evidence type="ECO:0000256" key="3">
    <source>
        <dbReference type="ARBA" id="ARBA00008323"/>
    </source>
</evidence>
<dbReference type="GO" id="GO:0003677">
    <property type="term" value="F:DNA binding"/>
    <property type="evidence" value="ECO:0007669"/>
    <property type="project" value="InterPro"/>
</dbReference>
<feature type="region of interest" description="Disordered" evidence="18">
    <location>
        <begin position="247"/>
        <end position="305"/>
    </location>
</feature>
<dbReference type="InterPro" id="IPR037160">
    <property type="entry name" value="DNA_Pol_thumb_sf"/>
</dbReference>
<dbReference type="PANTHER" id="PTHR11276">
    <property type="entry name" value="DNA POLYMERASE TYPE-X FAMILY MEMBER"/>
    <property type="match status" value="1"/>
</dbReference>
<keyword evidence="12" id="KW-0239">DNA-directed DNA polymerase</keyword>
<evidence type="ECO:0000256" key="9">
    <source>
        <dbReference type="ARBA" id="ARBA00022705"/>
    </source>
</evidence>
<evidence type="ECO:0000256" key="7">
    <source>
        <dbReference type="ARBA" id="ARBA00022679"/>
    </source>
</evidence>
<dbReference type="InterPro" id="IPR027421">
    <property type="entry name" value="DNA_pol_lamdba_lyase_dom_sf"/>
</dbReference>
<evidence type="ECO:0000256" key="17">
    <source>
        <dbReference type="PIRSR" id="PIRSR622312-50"/>
    </source>
</evidence>
<dbReference type="PRINTS" id="PR00869">
    <property type="entry name" value="DNAPOLX"/>
</dbReference>
<keyword evidence="8" id="KW-0548">Nucleotidyltransferase</keyword>
<feature type="compositionally biased region" description="Acidic residues" evidence="18">
    <location>
        <begin position="345"/>
        <end position="356"/>
    </location>
</feature>
<dbReference type="Pfam" id="PF10391">
    <property type="entry name" value="DNA_pol_lambd_f"/>
    <property type="match status" value="1"/>
</dbReference>
<evidence type="ECO:0000256" key="8">
    <source>
        <dbReference type="ARBA" id="ARBA00022695"/>
    </source>
</evidence>
<dbReference type="PANTHER" id="PTHR11276:SF28">
    <property type="entry name" value="DNA POLYMERASE LAMBDA"/>
    <property type="match status" value="1"/>
</dbReference>
<dbReference type="EC" id="2.7.7.7" evidence="4"/>
<dbReference type="SMART" id="SM00483">
    <property type="entry name" value="POLXc"/>
    <property type="match status" value="1"/>
</dbReference>
<dbReference type="InterPro" id="IPR002008">
    <property type="entry name" value="DNA_pol_X_beta-like"/>
</dbReference>
<comment type="catalytic activity">
    <reaction evidence="16">
        <text>DNA(n) + a 2'-deoxyribonucleoside 5'-triphosphate = DNA(n+1) + diphosphate</text>
        <dbReference type="Rhea" id="RHEA:22508"/>
        <dbReference type="Rhea" id="RHEA-COMP:17339"/>
        <dbReference type="Rhea" id="RHEA-COMP:17340"/>
        <dbReference type="ChEBI" id="CHEBI:33019"/>
        <dbReference type="ChEBI" id="CHEBI:61560"/>
        <dbReference type="ChEBI" id="CHEBI:173112"/>
        <dbReference type="EC" id="2.7.7.7"/>
    </reaction>
</comment>
<dbReference type="Pfam" id="PF14791">
    <property type="entry name" value="DNA_pol_B_thumb"/>
    <property type="match status" value="1"/>
</dbReference>
<gene>
    <name evidence="20" type="ORF">N7494_004227</name>
</gene>
<dbReference type="GO" id="GO:0003887">
    <property type="term" value="F:DNA-directed DNA polymerase activity"/>
    <property type="evidence" value="ECO:0007669"/>
    <property type="project" value="UniProtKB-KW"/>
</dbReference>
<dbReference type="FunFam" id="1.10.150.110:FF:000005">
    <property type="entry name" value="DNA polymerase POL4"/>
    <property type="match status" value="1"/>
</dbReference>
<evidence type="ECO:0000313" key="21">
    <source>
        <dbReference type="Proteomes" id="UP001220324"/>
    </source>
</evidence>
<dbReference type="InterPro" id="IPR002054">
    <property type="entry name" value="DNA-dir_DNA_pol_X"/>
</dbReference>
<keyword evidence="7" id="KW-0808">Transferase</keyword>
<dbReference type="Pfam" id="PF14792">
    <property type="entry name" value="DNA_pol_B_palm"/>
    <property type="match status" value="1"/>
</dbReference>
<name>A0AAD6GH39_9EURO</name>
<feature type="domain" description="BRCT" evidence="19">
    <location>
        <begin position="142"/>
        <end position="231"/>
    </location>
</feature>
<dbReference type="GO" id="GO:0005634">
    <property type="term" value="C:nucleus"/>
    <property type="evidence" value="ECO:0007669"/>
    <property type="project" value="UniProtKB-SubCell"/>
</dbReference>
<feature type="compositionally biased region" description="Basic and acidic residues" evidence="18">
    <location>
        <begin position="93"/>
        <end position="106"/>
    </location>
</feature>
<evidence type="ECO:0000256" key="11">
    <source>
        <dbReference type="ARBA" id="ARBA00022763"/>
    </source>
</evidence>
<keyword evidence="10" id="KW-0479">Metal-binding</keyword>
<keyword evidence="11" id="KW-0227">DNA damage</keyword>
<keyword evidence="13" id="KW-0234">DNA repair</keyword>
<comment type="caution">
    <text evidence="20">The sequence shown here is derived from an EMBL/GenBank/DDBJ whole genome shotgun (WGS) entry which is preliminary data.</text>
</comment>
<keyword evidence="15" id="KW-0539">Nucleus</keyword>
<dbReference type="SUPFAM" id="SSF81585">
    <property type="entry name" value="PsbU/PolX domain-like"/>
    <property type="match status" value="1"/>
</dbReference>